<accession>A0ABU8J1R0</accession>
<dbReference type="EMBL" id="JACFYJ010000087">
    <property type="protein sequence ID" value="MEI6001855.1"/>
    <property type="molecule type" value="Genomic_DNA"/>
</dbReference>
<dbReference type="InterPro" id="IPR013762">
    <property type="entry name" value="Integrase-like_cat_sf"/>
</dbReference>
<evidence type="ECO:0000313" key="1">
    <source>
        <dbReference type="EMBL" id="MEI6001855.1"/>
    </source>
</evidence>
<dbReference type="Gene3D" id="1.10.443.10">
    <property type="entry name" value="Intergrase catalytic core"/>
    <property type="match status" value="1"/>
</dbReference>
<evidence type="ECO:0000313" key="2">
    <source>
        <dbReference type="Proteomes" id="UP001386437"/>
    </source>
</evidence>
<protein>
    <recommendedName>
        <fullName evidence="3">Integrase</fullName>
    </recommendedName>
</protein>
<reference evidence="1 2" key="1">
    <citation type="journal article" date="2022" name="Arch. Microbiol.">
        <title>Paraburkholderia bengalensis sp. nov. isolated from roots of Oryza sativa, IR64.</title>
        <authorList>
            <person name="Nag P."/>
            <person name="Mondal N."/>
            <person name="Sarkar J."/>
            <person name="Das S."/>
        </authorList>
    </citation>
    <scope>NUCLEOTIDE SEQUENCE [LARGE SCALE GENOMIC DNA]</scope>
    <source>
        <strain evidence="1 2">IR64_4_BI</strain>
    </source>
</reference>
<proteinExistence type="predicted"/>
<name>A0ABU8J1R0_9BURK</name>
<dbReference type="Proteomes" id="UP001386437">
    <property type="component" value="Unassembled WGS sequence"/>
</dbReference>
<gene>
    <name evidence="1" type="ORF">H3V53_33320</name>
</gene>
<dbReference type="RefSeq" id="WP_336601524.1">
    <property type="nucleotide sequence ID" value="NZ_JACFYJ010000087.1"/>
</dbReference>
<organism evidence="1 2">
    <name type="scientific">Paraburkholderia bengalensis</name>
    <dbReference type="NCBI Taxonomy" id="2747562"/>
    <lineage>
        <taxon>Bacteria</taxon>
        <taxon>Pseudomonadati</taxon>
        <taxon>Pseudomonadota</taxon>
        <taxon>Betaproteobacteria</taxon>
        <taxon>Burkholderiales</taxon>
        <taxon>Burkholderiaceae</taxon>
        <taxon>Paraburkholderia</taxon>
    </lineage>
</organism>
<keyword evidence="2" id="KW-1185">Reference proteome</keyword>
<comment type="caution">
    <text evidence="1">The sequence shown here is derived from an EMBL/GenBank/DDBJ whole genome shotgun (WGS) entry which is preliminary data.</text>
</comment>
<evidence type="ECO:0008006" key="3">
    <source>
        <dbReference type="Google" id="ProtNLM"/>
    </source>
</evidence>
<sequence length="686" mass="77777">MMTTVSELGLKLPNPSLTPVDSCYRPPDWPPPSDWIVSEDAHGNPVSRWGDPYWDFSAWAGTSFKLDFAGGRHGRSSPALSPKNQNLMRLLATILIWGPGGVTRWNTLRNRFDLLRRIVVLCDRARVIASDLSRFPRILEQVPNLYSHAAEKNRILLVLDRLLRSKDLLQFTLIDEDGISRLSKAFAQADDNDDEEQTAYIPPRIWNYQVTRLRECLDDFIAHKQQIEDCFNFCVEAYANNFGSLEDSFLTGKERRGYLPFKVRPYGAGARTSREFLGPFELTAQRFGIDALLRRWVSPPTRKTINIKSFSSYLTLILSVGLAYIANFTLQRKEEVGALRADCLTWEQDSVLGLIPIICGETTKTDPDSDARWPTSPNVKLAVDAATVVARLRIRCAAANSRVGCGDDDQANPFLFHGPFEPWSPVRWKHYLTRPRVQPYASLTQLYPHLFDLDQLKITEDDLVKARMFTPNLDKGGKFKVGNIWPLAYHQLRRTGAVNMFASGLLSDSSIQVIMKHLTLLQTRYYGQNYSRVRISEEYEGRTVAARYEVMAKQIETLVEERYVSPLGSQRKHEIVVSLMGTRDFNALVSAGRRGEVSFRETRLGGCTKRSHCDYGGIESVARCSGGDGDKPCRDAIYDRKKESSIERQLESVEQRLAGTQADSPRNRALHAEVNGLRNYLDVIRK</sequence>